<keyword evidence="1" id="KW-1185">Reference proteome</keyword>
<evidence type="ECO:0000313" key="2">
    <source>
        <dbReference type="RefSeq" id="XP_018846972.1"/>
    </source>
</evidence>
<dbReference type="Gramene" id="Jr04_22570_p1">
    <property type="protein sequence ID" value="cds.Jr04_22570_p1"/>
    <property type="gene ID" value="Jr04_22570"/>
</dbReference>
<dbReference type="PANTHER" id="PTHR11122">
    <property type="entry name" value="APOSPORY-ASSOCIATED PROTEIN C-RELATED"/>
    <property type="match status" value="1"/>
</dbReference>
<dbReference type="FunCoup" id="A0A2I4GSV2">
    <property type="interactions" value="1343"/>
</dbReference>
<dbReference type="GeneID" id="109010560"/>
<dbReference type="InterPro" id="IPR011013">
    <property type="entry name" value="Gal_mutarotase_sf_dom"/>
</dbReference>
<dbReference type="GO" id="GO:0009773">
    <property type="term" value="P:photosynthetic electron transport in photosystem I"/>
    <property type="evidence" value="ECO:0007669"/>
    <property type="project" value="EnsemblPlants"/>
</dbReference>
<dbReference type="GO" id="GO:0010628">
    <property type="term" value="P:positive regulation of gene expression"/>
    <property type="evidence" value="ECO:0007669"/>
    <property type="project" value="EnsemblPlants"/>
</dbReference>
<sequence length="393" mass="43139">MSMAWSQLFSPNFIPTSSAIPAKRLVTHHPCVPCRCIRYYNGKREFPLPEVASIPYQPIDMEGEFSGHGVTFEGIGDSCVAKMGLENGSTATLMLPSGLITSYKAPMWHGGSVELLHTSVFEEENGDAVIRGGVSVALNCCGDGEQVSWSPTNWALLNISGNAQESIQVELINSDSENMVEVKYIVSLQEDILSSEIVVSNSKFSPLQLKGSIVSHLTVSSPDATYAVGLQGSNFVNRPPFLSSFGIVPPDLGQKNEFGFGQLWDQKALKGLLSGWSPRNQNTADAAEGIQRDSEDEVEGEEDGNYMHLTEQLSRIYTSAPRHFTVIDRGRRSSVVIGRDGFDELYMLSPGSSHEYYGTYSYICVGQSALLKPIILGPQEEWRGWQHLHNPNL</sequence>
<dbReference type="GO" id="GO:0016020">
    <property type="term" value="C:membrane"/>
    <property type="evidence" value="ECO:0007669"/>
    <property type="project" value="EnsemblPlants"/>
</dbReference>
<dbReference type="OrthoDB" id="782148at2759"/>
<name>A0A2I4GSV2_JUGRE</name>
<proteinExistence type="predicted"/>
<dbReference type="GO" id="GO:0005975">
    <property type="term" value="P:carbohydrate metabolic process"/>
    <property type="evidence" value="ECO:0007669"/>
    <property type="project" value="InterPro"/>
</dbReference>
<organism evidence="1 2">
    <name type="scientific">Juglans regia</name>
    <name type="common">English walnut</name>
    <dbReference type="NCBI Taxonomy" id="51240"/>
    <lineage>
        <taxon>Eukaryota</taxon>
        <taxon>Viridiplantae</taxon>
        <taxon>Streptophyta</taxon>
        <taxon>Embryophyta</taxon>
        <taxon>Tracheophyta</taxon>
        <taxon>Spermatophyta</taxon>
        <taxon>Magnoliopsida</taxon>
        <taxon>eudicotyledons</taxon>
        <taxon>Gunneridae</taxon>
        <taxon>Pentapetalae</taxon>
        <taxon>rosids</taxon>
        <taxon>fabids</taxon>
        <taxon>Fagales</taxon>
        <taxon>Juglandaceae</taxon>
        <taxon>Juglans</taxon>
    </lineage>
</organism>
<dbReference type="InterPro" id="IPR014718">
    <property type="entry name" value="GH-type_carb-bd"/>
</dbReference>
<dbReference type="GO" id="GO:0009507">
    <property type="term" value="C:chloroplast"/>
    <property type="evidence" value="ECO:0007669"/>
    <property type="project" value="EnsemblPlants"/>
</dbReference>
<dbReference type="GO" id="GO:0030246">
    <property type="term" value="F:carbohydrate binding"/>
    <property type="evidence" value="ECO:0007669"/>
    <property type="project" value="InterPro"/>
</dbReference>
<dbReference type="PANTHER" id="PTHR11122:SF15">
    <property type="entry name" value="PROTEIN NDH-DEPENDENT CYCLIC ELECTRON FLOW 5"/>
    <property type="match status" value="1"/>
</dbReference>
<protein>
    <submittedName>
        <fullName evidence="2">Protein NDH-DEPENDENT CYCLIC ELECTRON FLOW 5</fullName>
    </submittedName>
</protein>
<dbReference type="GO" id="GO:0005737">
    <property type="term" value="C:cytoplasm"/>
    <property type="evidence" value="ECO:0000318"/>
    <property type="project" value="GO_Central"/>
</dbReference>
<accession>A0A2I4GSV2</accession>
<gene>
    <name evidence="2" type="primary">LOC109010560</name>
</gene>
<dbReference type="RefSeq" id="XP_018846972.1">
    <property type="nucleotide sequence ID" value="XM_018991427.2"/>
</dbReference>
<evidence type="ECO:0000313" key="1">
    <source>
        <dbReference type="Proteomes" id="UP000235220"/>
    </source>
</evidence>
<dbReference type="Proteomes" id="UP000235220">
    <property type="component" value="Chromosome 4"/>
</dbReference>
<dbReference type="GO" id="GO:0047938">
    <property type="term" value="F:glucose-6-phosphate 1-epimerase activity"/>
    <property type="evidence" value="ECO:0000318"/>
    <property type="project" value="GO_Central"/>
</dbReference>
<dbReference type="Gene3D" id="2.70.98.10">
    <property type="match status" value="1"/>
</dbReference>
<dbReference type="AlphaFoldDB" id="A0A2I4GSV2"/>
<dbReference type="STRING" id="51240.A0A2I4GSV2"/>
<dbReference type="KEGG" id="jre:109010560"/>
<dbReference type="SUPFAM" id="SSF74650">
    <property type="entry name" value="Galactose mutarotase-like"/>
    <property type="match status" value="1"/>
</dbReference>
<reference evidence="2" key="1">
    <citation type="submission" date="2025-08" db="UniProtKB">
        <authorList>
            <consortium name="RefSeq"/>
        </authorList>
    </citation>
    <scope>IDENTIFICATION</scope>
    <source>
        <tissue evidence="2">Leaves</tissue>
    </source>
</reference>